<organism evidence="1">
    <name type="scientific">Tanacetum cinerariifolium</name>
    <name type="common">Dalmatian daisy</name>
    <name type="synonym">Chrysanthemum cinerariifolium</name>
    <dbReference type="NCBI Taxonomy" id="118510"/>
    <lineage>
        <taxon>Eukaryota</taxon>
        <taxon>Viridiplantae</taxon>
        <taxon>Streptophyta</taxon>
        <taxon>Embryophyta</taxon>
        <taxon>Tracheophyta</taxon>
        <taxon>Spermatophyta</taxon>
        <taxon>Magnoliopsida</taxon>
        <taxon>eudicotyledons</taxon>
        <taxon>Gunneridae</taxon>
        <taxon>Pentapetalae</taxon>
        <taxon>asterids</taxon>
        <taxon>campanulids</taxon>
        <taxon>Asterales</taxon>
        <taxon>Asteraceae</taxon>
        <taxon>Asteroideae</taxon>
        <taxon>Anthemideae</taxon>
        <taxon>Anthemidinae</taxon>
        <taxon>Tanacetum</taxon>
    </lineage>
</organism>
<name>A0A699K8V9_TANCI</name>
<dbReference type="AlphaFoldDB" id="A0A699K8V9"/>
<comment type="caution">
    <text evidence="1">The sequence shown here is derived from an EMBL/GenBank/DDBJ whole genome shotgun (WGS) entry which is preliminary data.</text>
</comment>
<reference evidence="1" key="1">
    <citation type="journal article" date="2019" name="Sci. Rep.">
        <title>Draft genome of Tanacetum cinerariifolium, the natural source of mosquito coil.</title>
        <authorList>
            <person name="Yamashiro T."/>
            <person name="Shiraishi A."/>
            <person name="Satake H."/>
            <person name="Nakayama K."/>
        </authorList>
    </citation>
    <scope>NUCLEOTIDE SEQUENCE</scope>
</reference>
<protein>
    <submittedName>
        <fullName evidence="1">Uncharacterized protein</fullName>
    </submittedName>
</protein>
<accession>A0A699K8V9</accession>
<proteinExistence type="predicted"/>
<feature type="non-terminal residue" evidence="1">
    <location>
        <position position="1"/>
    </location>
</feature>
<gene>
    <name evidence="1" type="ORF">Tci_653196</name>
</gene>
<sequence>RLPVIAFQEPTAYANPGCPDTRHRCHRPSFTPPALHRRAAWPDHRVHAAGPFSPDGDLPAGHLGDRPEHDCAVGTGCAAARGAGGTGAGDHCRAQPAGWRAFPCGFGAVHSLGGPARPRLDRGGRDPASAHFVPGAALDRGDRSMGGGRNHHRYADERPQCHKVPAVSAVHQPDAGHRPAGARLAGAAAGPGVVAAAGDLRRCADVFLFAAPVRAEAFVPGRRVNLGQHPRAIFRLHLGAGPVGMRCCAHRGAVSGRALVRGTQGTTPGHRLVEAFLKHRSGAAEVQTNELAAVVAELKAVAQCDPGVVQEKRLRVFQSQAGAVQPGQVGALRQVHGDTREAGLDGVGQVITVALQIRHHVLQPLAALAIRHFGGFQAQRVDAVHKAEPSIVETLAQLRVLHHGKGGLQPGDVPGLARRHQRHAACCDGRAQRGDGDVLSPVEQQVSVDLVRDDQHVAPLTGLTDGQQFVMLEDFAQRVVGVTQQQRTVLRQGVFQCGDIGGVPALGVGLERQVDTRQIPVGRGLQQRGIIGRLHQHRSGRRNQGIQRHVHARFDAGQEHQVFGFDLPVIPLGQVPDQRLAQRLLRHGVTQHRVLQPVFQRLYDGRRDRKVHVRYPHWQHIFGVLAPLLAAGVQTLKNGVQIHALACLDQKKKDCAREPVTRLIGCSGDRLVAR</sequence>
<evidence type="ECO:0000313" key="1">
    <source>
        <dbReference type="EMBL" id="GFA81224.1"/>
    </source>
</evidence>
<dbReference type="EMBL" id="BKCJ010492675">
    <property type="protein sequence ID" value="GFA81224.1"/>
    <property type="molecule type" value="Genomic_DNA"/>
</dbReference>